<proteinExistence type="evidence at transcript level"/>
<dbReference type="GO" id="GO:0005109">
    <property type="term" value="F:frizzled binding"/>
    <property type="evidence" value="ECO:0007669"/>
    <property type="project" value="TreeGrafter"/>
</dbReference>
<dbReference type="GO" id="GO:0045165">
    <property type="term" value="P:cell fate commitment"/>
    <property type="evidence" value="ECO:0007669"/>
    <property type="project" value="TreeGrafter"/>
</dbReference>
<organism evidence="10">
    <name type="scientific">Dendrocoelum lacteum</name>
    <dbReference type="NCBI Taxonomy" id="27895"/>
    <lineage>
        <taxon>Eukaryota</taxon>
        <taxon>Metazoa</taxon>
        <taxon>Spiralia</taxon>
        <taxon>Lophotrochozoa</taxon>
        <taxon>Platyhelminthes</taxon>
        <taxon>Rhabditophora</taxon>
        <taxon>Seriata</taxon>
        <taxon>Tricladida</taxon>
        <taxon>Continenticola</taxon>
        <taxon>Planarioidea</taxon>
        <taxon>Dendrocoelidae</taxon>
        <taxon>Dendrocoelum</taxon>
    </lineage>
</organism>
<dbReference type="GO" id="GO:0005615">
    <property type="term" value="C:extracellular space"/>
    <property type="evidence" value="ECO:0007669"/>
    <property type="project" value="TreeGrafter"/>
</dbReference>
<dbReference type="GO" id="GO:0060070">
    <property type="term" value="P:canonical Wnt signaling pathway"/>
    <property type="evidence" value="ECO:0007669"/>
    <property type="project" value="TreeGrafter"/>
</dbReference>
<dbReference type="CDD" id="cd13113">
    <property type="entry name" value="Wnt"/>
    <property type="match status" value="1"/>
</dbReference>
<keyword evidence="6 9" id="KW-0879">Wnt signaling pathway</keyword>
<dbReference type="Gene3D" id="3.30.2460.20">
    <property type="match status" value="1"/>
</dbReference>
<evidence type="ECO:0000256" key="1">
    <source>
        <dbReference type="ARBA" id="ARBA00004498"/>
    </source>
</evidence>
<keyword evidence="7" id="KW-1015">Disulfide bond</keyword>
<evidence type="ECO:0000256" key="8">
    <source>
        <dbReference type="ARBA" id="ARBA00023288"/>
    </source>
</evidence>
<keyword evidence="3 9" id="KW-0217">Developmental protein</keyword>
<comment type="function">
    <text evidence="9">Ligand for members of the frizzled family of seven transmembrane receptors.</text>
</comment>
<dbReference type="Pfam" id="PF00110">
    <property type="entry name" value="wnt"/>
    <property type="match status" value="1"/>
</dbReference>
<evidence type="ECO:0000256" key="7">
    <source>
        <dbReference type="ARBA" id="ARBA00023157"/>
    </source>
</evidence>
<dbReference type="PANTHER" id="PTHR12027">
    <property type="entry name" value="WNT RELATED"/>
    <property type="match status" value="1"/>
</dbReference>
<dbReference type="GO" id="GO:0005125">
    <property type="term" value="F:cytokine activity"/>
    <property type="evidence" value="ECO:0007669"/>
    <property type="project" value="TreeGrafter"/>
</dbReference>
<dbReference type="SMART" id="SM00097">
    <property type="entry name" value="WNT1"/>
    <property type="match status" value="1"/>
</dbReference>
<evidence type="ECO:0000256" key="4">
    <source>
        <dbReference type="ARBA" id="ARBA00022525"/>
    </source>
</evidence>
<evidence type="ECO:0000256" key="5">
    <source>
        <dbReference type="ARBA" id="ARBA00022530"/>
    </source>
</evidence>
<comment type="similarity">
    <text evidence="2 9">Belongs to the Wnt family.</text>
</comment>
<keyword evidence="4" id="KW-0964">Secreted</keyword>
<sequence length="420" mass="49050">MYHSFYNIQNTCVVVFFLVFCFLSVAISNNRNWNDPVFVNHLRNTRWWHLYKLRISPNFPTNNLQYAFTRHQWHQFYSFDPIRRQLYSKESNLSWKNHTNLPANSDLIQITLEGIRKGIYTCQQEFRTDRWNCPTPNYNNPSALLFGDIMLKGLRQTAFIYAMLSASLVQTVAEACSNRLPHCPCNNKGRTPQKNWIWQGCDDNVHFARRFARKMFDPSHADWHKKSLMDLHNTGVGRRLVVQSMQIKCVCQGTSGSCTTKICHRKVASIEEIGRTLKEKFENAVKVIRDKSYYQLLDVNNQKTRGNKNLKYRKGLIKFTKSTNGKFAKSYPPQRDLVYLEDVADDFFCESKPELHLKGTKNRLCSTTSNSTDNCDQLCCGRRYVSQSSNVTEKCHCKFIWCCRVKCQQCHKSITVETCQ</sequence>
<evidence type="ECO:0000256" key="9">
    <source>
        <dbReference type="RuleBase" id="RU003500"/>
    </source>
</evidence>
<dbReference type="PRINTS" id="PR01349">
    <property type="entry name" value="WNTPROTEIN"/>
</dbReference>
<dbReference type="FunFam" id="3.30.2460.20:FF:000001">
    <property type="entry name" value="Wnt homolog"/>
    <property type="match status" value="1"/>
</dbReference>
<dbReference type="EMBL" id="GAKU01000061">
    <property type="protein sequence ID" value="JAA92576.1"/>
    <property type="molecule type" value="mRNA"/>
</dbReference>
<name>T1DF63_9PLAT</name>
<protein>
    <recommendedName>
        <fullName evidence="9">Protein Wnt</fullName>
    </recommendedName>
</protein>
<keyword evidence="8" id="KW-0449">Lipoprotein</keyword>
<dbReference type="GO" id="GO:0030182">
    <property type="term" value="P:neuron differentiation"/>
    <property type="evidence" value="ECO:0007669"/>
    <property type="project" value="TreeGrafter"/>
</dbReference>
<dbReference type="InterPro" id="IPR005817">
    <property type="entry name" value="Wnt"/>
</dbReference>
<evidence type="ECO:0000256" key="6">
    <source>
        <dbReference type="ARBA" id="ARBA00022687"/>
    </source>
</evidence>
<dbReference type="InterPro" id="IPR043158">
    <property type="entry name" value="Wnt_C"/>
</dbReference>
<evidence type="ECO:0000256" key="3">
    <source>
        <dbReference type="ARBA" id="ARBA00022473"/>
    </source>
</evidence>
<accession>T1DF63</accession>
<comment type="subcellular location">
    <subcellularLocation>
        <location evidence="1 9">Secreted</location>
        <location evidence="1 9">Extracellular space</location>
        <location evidence="1 9">Extracellular matrix</location>
    </subcellularLocation>
</comment>
<evidence type="ECO:0000313" key="10">
    <source>
        <dbReference type="EMBL" id="JAA92576.1"/>
    </source>
</evidence>
<keyword evidence="5" id="KW-0272">Extracellular matrix</keyword>
<evidence type="ECO:0000256" key="2">
    <source>
        <dbReference type="ARBA" id="ARBA00005683"/>
    </source>
</evidence>
<dbReference type="AlphaFoldDB" id="T1DF63"/>
<reference evidence="10" key="1">
    <citation type="submission" date="2013-06" db="EMBL/GenBank/DDBJ databases">
        <title>Reactivating head regrowth in a regeneration deficient planarian species.</title>
        <authorList>
            <person name="Liu S.-Y."/>
            <person name="Brandl H."/>
            <person name="Henry I."/>
            <person name="Rink J."/>
        </authorList>
    </citation>
    <scope>NUCLEOTIDE SEQUENCE</scope>
</reference>